<evidence type="ECO:0008006" key="3">
    <source>
        <dbReference type="Google" id="ProtNLM"/>
    </source>
</evidence>
<sequence>MVKQRSLGPDNLDDGTDASSAFLDALRTRAMDDLLLAALEYGIVLKDLAVIDRQFKGDIASTMDKLTTRALQAQVEAANVDRENSNKIKQEEGALAVARVKAQAQNTQADAQAYSVVAAARAQAQRLQIEAEAQAQATRLAAEADAQAIRIKAEADSLVVDKFAREMELRRMEIARVQAFGSKTVFVPTEGIGAQMGSAMALGMAAGMGSDSRR</sequence>
<protein>
    <recommendedName>
        <fullName evidence="3">Band 7 domain-containing protein</fullName>
    </recommendedName>
</protein>
<organism evidence="1 2">
    <name type="scientific">Hermanssonia centrifuga</name>
    <dbReference type="NCBI Taxonomy" id="98765"/>
    <lineage>
        <taxon>Eukaryota</taxon>
        <taxon>Fungi</taxon>
        <taxon>Dikarya</taxon>
        <taxon>Basidiomycota</taxon>
        <taxon>Agaricomycotina</taxon>
        <taxon>Agaricomycetes</taxon>
        <taxon>Polyporales</taxon>
        <taxon>Meruliaceae</taxon>
        <taxon>Hermanssonia</taxon>
    </lineage>
</organism>
<evidence type="ECO:0000313" key="2">
    <source>
        <dbReference type="Proteomes" id="UP000186601"/>
    </source>
</evidence>
<dbReference type="OrthoDB" id="6738456at2759"/>
<accession>A0A2R6S585</accession>
<evidence type="ECO:0000313" key="1">
    <source>
        <dbReference type="EMBL" id="PSS37451.1"/>
    </source>
</evidence>
<keyword evidence="2" id="KW-1185">Reference proteome</keyword>
<dbReference type="STRING" id="98765.A0A2R6S585"/>
<reference evidence="1 2" key="1">
    <citation type="submission" date="2018-02" db="EMBL/GenBank/DDBJ databases">
        <title>Genome sequence of the basidiomycete white-rot fungus Phlebia centrifuga.</title>
        <authorList>
            <person name="Granchi Z."/>
            <person name="Peng M."/>
            <person name="de Vries R.P."/>
            <person name="Hilden K."/>
            <person name="Makela M.R."/>
            <person name="Grigoriev I."/>
            <person name="Riley R."/>
        </authorList>
    </citation>
    <scope>NUCLEOTIDE SEQUENCE [LARGE SCALE GENOMIC DNA]</scope>
    <source>
        <strain evidence="1 2">FBCC195</strain>
    </source>
</reference>
<dbReference type="Proteomes" id="UP000186601">
    <property type="component" value="Unassembled WGS sequence"/>
</dbReference>
<comment type="caution">
    <text evidence="1">The sequence shown here is derived from an EMBL/GenBank/DDBJ whole genome shotgun (WGS) entry which is preliminary data.</text>
</comment>
<dbReference type="EMBL" id="MLYV02000042">
    <property type="protein sequence ID" value="PSS37451.1"/>
    <property type="molecule type" value="Genomic_DNA"/>
</dbReference>
<dbReference type="AlphaFoldDB" id="A0A2R6S585"/>
<proteinExistence type="predicted"/>
<name>A0A2R6S585_9APHY</name>
<gene>
    <name evidence="1" type="ORF">PHLCEN_2v658</name>
</gene>